<dbReference type="PANTHER" id="PTHR34406">
    <property type="entry name" value="PROTEIN YCEI"/>
    <property type="match status" value="1"/>
</dbReference>
<dbReference type="SMART" id="SM00867">
    <property type="entry name" value="YceI"/>
    <property type="match status" value="1"/>
</dbReference>
<proteinExistence type="predicted"/>
<dbReference type="PANTHER" id="PTHR34406:SF1">
    <property type="entry name" value="PROTEIN YCEI"/>
    <property type="match status" value="1"/>
</dbReference>
<gene>
    <name evidence="3" type="ORF">GCM10011340_07880</name>
</gene>
<name>A0ABQ3I438_9BACT</name>
<evidence type="ECO:0000259" key="2">
    <source>
        <dbReference type="SMART" id="SM00867"/>
    </source>
</evidence>
<sequence length="169" mass="19141">MGIRISFFLLYMACASLQAQELEVRFAINNAGIPVEGTFRSSSIQYMFDRQQPESAFFRAEVDVASIDTGIKARDRHLLKPKYFDAGNYPKMTFKSTKVYKQGADYILEGELNIKNTIRPITTPLLISHGDGGQKEFSVSFVLNRRDFGVGRNHLILGDEVRVSIKLRN</sequence>
<organism evidence="3 4">
    <name type="scientific">Roseivirga thermotolerans</name>
    <dbReference type="NCBI Taxonomy" id="1758176"/>
    <lineage>
        <taxon>Bacteria</taxon>
        <taxon>Pseudomonadati</taxon>
        <taxon>Bacteroidota</taxon>
        <taxon>Cytophagia</taxon>
        <taxon>Cytophagales</taxon>
        <taxon>Roseivirgaceae</taxon>
        <taxon>Roseivirga</taxon>
    </lineage>
</organism>
<protein>
    <recommendedName>
        <fullName evidence="2">Lipid/polyisoprenoid-binding YceI-like domain-containing protein</fullName>
    </recommendedName>
</protein>
<dbReference type="Pfam" id="PF04264">
    <property type="entry name" value="YceI"/>
    <property type="match status" value="1"/>
</dbReference>
<feature type="chain" id="PRO_5045041832" description="Lipid/polyisoprenoid-binding YceI-like domain-containing protein" evidence="1">
    <location>
        <begin position="20"/>
        <end position="169"/>
    </location>
</feature>
<feature type="domain" description="Lipid/polyisoprenoid-binding YceI-like" evidence="2">
    <location>
        <begin position="16"/>
        <end position="168"/>
    </location>
</feature>
<comment type="caution">
    <text evidence="3">The sequence shown here is derived from an EMBL/GenBank/DDBJ whole genome shotgun (WGS) entry which is preliminary data.</text>
</comment>
<reference evidence="4" key="1">
    <citation type="journal article" date="2019" name="Int. J. Syst. Evol. Microbiol.">
        <title>The Global Catalogue of Microorganisms (GCM) 10K type strain sequencing project: providing services to taxonomists for standard genome sequencing and annotation.</title>
        <authorList>
            <consortium name="The Broad Institute Genomics Platform"/>
            <consortium name="The Broad Institute Genome Sequencing Center for Infectious Disease"/>
            <person name="Wu L."/>
            <person name="Ma J."/>
        </authorList>
    </citation>
    <scope>NUCLEOTIDE SEQUENCE [LARGE SCALE GENOMIC DNA]</scope>
    <source>
        <strain evidence="4">CGMCC 1.15111</strain>
    </source>
</reference>
<evidence type="ECO:0000256" key="1">
    <source>
        <dbReference type="SAM" id="SignalP"/>
    </source>
</evidence>
<dbReference type="Proteomes" id="UP000658258">
    <property type="component" value="Unassembled WGS sequence"/>
</dbReference>
<dbReference type="SUPFAM" id="SSF101874">
    <property type="entry name" value="YceI-like"/>
    <property type="match status" value="1"/>
</dbReference>
<keyword evidence="4" id="KW-1185">Reference proteome</keyword>
<feature type="signal peptide" evidence="1">
    <location>
        <begin position="1"/>
        <end position="19"/>
    </location>
</feature>
<accession>A0ABQ3I438</accession>
<evidence type="ECO:0000313" key="3">
    <source>
        <dbReference type="EMBL" id="GHE55534.1"/>
    </source>
</evidence>
<dbReference type="Gene3D" id="2.40.128.110">
    <property type="entry name" value="Lipid/polyisoprenoid-binding, YceI-like"/>
    <property type="match status" value="1"/>
</dbReference>
<keyword evidence="1" id="KW-0732">Signal</keyword>
<dbReference type="EMBL" id="BNAG01000001">
    <property type="protein sequence ID" value="GHE55534.1"/>
    <property type="molecule type" value="Genomic_DNA"/>
</dbReference>
<evidence type="ECO:0000313" key="4">
    <source>
        <dbReference type="Proteomes" id="UP000658258"/>
    </source>
</evidence>
<dbReference type="InterPro" id="IPR036761">
    <property type="entry name" value="TTHA0802/YceI-like_sf"/>
</dbReference>
<dbReference type="InterPro" id="IPR007372">
    <property type="entry name" value="Lipid/polyisoprenoid-bd_YceI"/>
</dbReference>
<dbReference type="RefSeq" id="WP_189628879.1">
    <property type="nucleotide sequence ID" value="NZ_BNAG01000001.1"/>
</dbReference>